<evidence type="ECO:0000313" key="12">
    <source>
        <dbReference type="Proteomes" id="UP000011976"/>
    </source>
</evidence>
<dbReference type="GO" id="GO:0000302">
    <property type="term" value="P:response to reactive oxygen species"/>
    <property type="evidence" value="ECO:0007669"/>
    <property type="project" value="TreeGrafter"/>
</dbReference>
<keyword evidence="3 8" id="KW-0575">Peroxidase</keyword>
<proteinExistence type="inferred from homology"/>
<dbReference type="CDD" id="cd00691">
    <property type="entry name" value="ascorbate_peroxidase"/>
    <property type="match status" value="1"/>
</dbReference>
<evidence type="ECO:0000256" key="2">
    <source>
        <dbReference type="ARBA" id="ARBA00005997"/>
    </source>
</evidence>
<dbReference type="PRINTS" id="PR00459">
    <property type="entry name" value="ASPEROXIDASE"/>
</dbReference>
<evidence type="ECO:0000256" key="9">
    <source>
        <dbReference type="SAM" id="MobiDB-lite"/>
    </source>
</evidence>
<gene>
    <name evidence="11" type="ORF">PANT_22d00259</name>
</gene>
<dbReference type="STRING" id="1151754.M9MGB7"/>
<dbReference type="EC" id="1.11.1.-" evidence="8"/>
<keyword evidence="4" id="KW-0349">Heme</keyword>
<dbReference type="OrthoDB" id="2859658at2759"/>
<dbReference type="SUPFAM" id="SSF48113">
    <property type="entry name" value="Heme-dependent peroxidases"/>
    <property type="match status" value="1"/>
</dbReference>
<dbReference type="InterPro" id="IPR002016">
    <property type="entry name" value="Haem_peroxidase"/>
</dbReference>
<dbReference type="PROSITE" id="PS50873">
    <property type="entry name" value="PEROXIDASE_4"/>
    <property type="match status" value="1"/>
</dbReference>
<comment type="function">
    <text evidence="1">Destroys radicals which are normally produced within the cells and which are toxic to biological systems.</text>
</comment>
<evidence type="ECO:0000256" key="4">
    <source>
        <dbReference type="ARBA" id="ARBA00022617"/>
    </source>
</evidence>
<feature type="domain" description="Plant heme peroxidase family profile" evidence="10">
    <location>
        <begin position="147"/>
        <end position="353"/>
    </location>
</feature>
<dbReference type="InterPro" id="IPR044831">
    <property type="entry name" value="Ccp1-like"/>
</dbReference>
<dbReference type="Pfam" id="PF00141">
    <property type="entry name" value="peroxidase"/>
    <property type="match status" value="1"/>
</dbReference>
<evidence type="ECO:0000259" key="10">
    <source>
        <dbReference type="PROSITE" id="PS50873"/>
    </source>
</evidence>
<dbReference type="InterPro" id="IPR002207">
    <property type="entry name" value="Peroxidase_I"/>
</dbReference>
<keyword evidence="5" id="KW-0479">Metal-binding</keyword>
<evidence type="ECO:0000256" key="6">
    <source>
        <dbReference type="ARBA" id="ARBA00023002"/>
    </source>
</evidence>
<reference evidence="12" key="1">
    <citation type="journal article" date="2013" name="Genome Announc.">
        <title>Genome sequence of the basidiomycetous yeast Pseudozyma antarctica T-34, a producer of the glycolipid biosurfactants mannosylerythritol lipids.</title>
        <authorList>
            <person name="Morita T."/>
            <person name="Koike H."/>
            <person name="Koyama Y."/>
            <person name="Hagiwara H."/>
            <person name="Ito E."/>
            <person name="Fukuoka T."/>
            <person name="Imura T."/>
            <person name="Machida M."/>
            <person name="Kitamoto D."/>
        </authorList>
    </citation>
    <scope>NUCLEOTIDE SEQUENCE [LARGE SCALE GENOMIC DNA]</scope>
    <source>
        <strain evidence="12">T-34</strain>
    </source>
</reference>
<dbReference type="PANTHER" id="PTHR31356:SF36">
    <property type="entry name" value="L-ASCORBATE PEROXIDASE 3"/>
    <property type="match status" value="1"/>
</dbReference>
<dbReference type="PRINTS" id="PR00458">
    <property type="entry name" value="PEROXIDASE"/>
</dbReference>
<dbReference type="Gene3D" id="1.10.520.10">
    <property type="match status" value="1"/>
</dbReference>
<dbReference type="GO" id="GO:0042744">
    <property type="term" value="P:hydrogen peroxide catabolic process"/>
    <property type="evidence" value="ECO:0007669"/>
    <property type="project" value="TreeGrafter"/>
</dbReference>
<feature type="compositionally biased region" description="Polar residues" evidence="9">
    <location>
        <begin position="394"/>
        <end position="405"/>
    </location>
</feature>
<evidence type="ECO:0000256" key="8">
    <source>
        <dbReference type="RuleBase" id="RU363051"/>
    </source>
</evidence>
<accession>M9MGB7</accession>
<dbReference type="InterPro" id="IPR019794">
    <property type="entry name" value="Peroxidases_AS"/>
</dbReference>
<protein>
    <recommendedName>
        <fullName evidence="8">Peroxidase</fullName>
        <ecNumber evidence="8">1.11.1.-</ecNumber>
    </recommendedName>
</protein>
<feature type="region of interest" description="Disordered" evidence="9">
    <location>
        <begin position="362"/>
        <end position="405"/>
    </location>
</feature>
<evidence type="ECO:0000313" key="11">
    <source>
        <dbReference type="EMBL" id="GAC76928.1"/>
    </source>
</evidence>
<keyword evidence="6 8" id="KW-0560">Oxidoreductase</keyword>
<evidence type="ECO:0000256" key="7">
    <source>
        <dbReference type="ARBA" id="ARBA00023004"/>
    </source>
</evidence>
<dbReference type="GO" id="GO:0034599">
    <property type="term" value="P:cellular response to oxidative stress"/>
    <property type="evidence" value="ECO:0007669"/>
    <property type="project" value="InterPro"/>
</dbReference>
<dbReference type="GO" id="GO:0020037">
    <property type="term" value="F:heme binding"/>
    <property type="evidence" value="ECO:0007669"/>
    <property type="project" value="UniProtKB-UniRule"/>
</dbReference>
<dbReference type="GO" id="GO:0046872">
    <property type="term" value="F:metal ion binding"/>
    <property type="evidence" value="ECO:0007669"/>
    <property type="project" value="UniProtKB-UniRule"/>
</dbReference>
<dbReference type="Gene3D" id="1.10.420.10">
    <property type="entry name" value="Peroxidase, domain 2"/>
    <property type="match status" value="1"/>
</dbReference>
<comment type="similarity">
    <text evidence="2">Belongs to the peroxidase family. Cytochrome c peroxidase subfamily.</text>
</comment>
<dbReference type="GO" id="GO:0004601">
    <property type="term" value="F:peroxidase activity"/>
    <property type="evidence" value="ECO:0007669"/>
    <property type="project" value="UniProtKB-KW"/>
</dbReference>
<keyword evidence="7" id="KW-0408">Iron</keyword>
<dbReference type="PROSITE" id="PS00436">
    <property type="entry name" value="PEROXIDASE_2"/>
    <property type="match status" value="1"/>
</dbReference>
<dbReference type="FunFam" id="1.10.520.10:FF:000005">
    <property type="entry name" value="Cytochrome c peroxidase"/>
    <property type="match status" value="1"/>
</dbReference>
<dbReference type="Proteomes" id="UP000011976">
    <property type="component" value="Unassembled WGS sequence"/>
</dbReference>
<dbReference type="AlphaFoldDB" id="M9MGB7"/>
<sequence length="405" mass="44627">MRGGTRRADKAAQSRGEVPLRCVRIEPGVLHSCSLDCPASTLDPSPSTITSTTDIQAARSISSPTITRPHTLKTFAMSKTGDFEAVKKDILAVLKQPEYDDGSAGPVLVRLAWHASGTYCAQSDTGGSNGAGMRYEAEGGDPANAGLQHARVFLEPIKEKHPWITYADLWTLAGVVAIEAMGGPQIPWRAGRTDFADDSRLPPRGRLPDGAQGADHLRHIFYRMGFNDQEIVALSGAHNLGRCHSDRSGFEGPWVNSPTRFSNQYYKLLLKLKWSPKKWDGPFQYVAKAPGADDDDEQLMMLPTDYSLIQDDKFRPWVEKYAEDRDAFFNDFSKVFAKLIELGVYRDEDGIARADKMKQYKGEYKSAPQKPPVPGAPGAGKDGEANPLARQNRIAHQQINAKARL</sequence>
<dbReference type="InterPro" id="IPR010255">
    <property type="entry name" value="Haem_peroxidase_sf"/>
</dbReference>
<evidence type="ECO:0000256" key="5">
    <source>
        <dbReference type="ARBA" id="ARBA00022723"/>
    </source>
</evidence>
<dbReference type="EMBL" id="DF196788">
    <property type="protein sequence ID" value="GAC76928.1"/>
    <property type="molecule type" value="Genomic_DNA"/>
</dbReference>
<name>M9MGB7_PSEA3</name>
<organism evidence="11 12">
    <name type="scientific">Pseudozyma antarctica (strain T-34)</name>
    <name type="common">Yeast</name>
    <name type="synonym">Candida antarctica</name>
    <dbReference type="NCBI Taxonomy" id="1151754"/>
    <lineage>
        <taxon>Eukaryota</taxon>
        <taxon>Fungi</taxon>
        <taxon>Dikarya</taxon>
        <taxon>Basidiomycota</taxon>
        <taxon>Ustilaginomycotina</taxon>
        <taxon>Ustilaginomycetes</taxon>
        <taxon>Ustilaginales</taxon>
        <taxon>Ustilaginaceae</taxon>
        <taxon>Moesziomyces</taxon>
    </lineage>
</organism>
<evidence type="ECO:0000256" key="3">
    <source>
        <dbReference type="ARBA" id="ARBA00022559"/>
    </source>
</evidence>
<evidence type="ECO:0000256" key="1">
    <source>
        <dbReference type="ARBA" id="ARBA00003917"/>
    </source>
</evidence>
<dbReference type="PANTHER" id="PTHR31356">
    <property type="entry name" value="THYLAKOID LUMENAL 29 KDA PROTEIN, CHLOROPLASTIC-RELATED"/>
    <property type="match status" value="1"/>
</dbReference>
<dbReference type="FunFam" id="1.10.420.10:FF:000009">
    <property type="entry name" value="Ascorbate peroxidase"/>
    <property type="match status" value="1"/>
</dbReference>